<sequence length="368" mass="40997">MSGTLPIVLIVVVWLFVLTPIALRGRKPIRHTNEAFEETRVIHAGGEELQAQRRRPRLTPADMHVSEGTEEDLEYVEPDDILIDTDADAPRLGDRIGHAFGRFGRPKTAEISEDDAPQGTAVRVDSYDVVDGAVVAELPRSKDLDQEPGDAVPVSAFEDDEEYDTYPYDDAYLSPADFLHDDATYETAETYEPEYTEEDNVEESFADDELSVEDLEFAARRRGRGGYDPEADAEATAQRFKQRQRTLLILVAAVLISAVVAAIIGGLAWIAPAVAVILTAVYLFALRQQVHQEQALRARRIRHMRRARMGVRSAESQELGLPSRLRRPGAVVLELDDDSADFADLPETRAAFEPQLDHHAESEPRRVG</sequence>
<dbReference type="Proteomes" id="UP000427071">
    <property type="component" value="Chromosome"/>
</dbReference>
<dbReference type="InterPro" id="IPR053779">
    <property type="entry name" value="GlpR"/>
</dbReference>
<keyword evidence="1" id="KW-0812">Transmembrane</keyword>
<evidence type="ECO:0000313" key="2">
    <source>
        <dbReference type="EMBL" id="QGU02524.1"/>
    </source>
</evidence>
<organism evidence="2 3">
    <name type="scientific">Corynebacterium kalinowskii</name>
    <dbReference type="NCBI Taxonomy" id="2675216"/>
    <lineage>
        <taxon>Bacteria</taxon>
        <taxon>Bacillati</taxon>
        <taxon>Actinomycetota</taxon>
        <taxon>Actinomycetes</taxon>
        <taxon>Mycobacteriales</taxon>
        <taxon>Corynebacteriaceae</taxon>
        <taxon>Corynebacterium</taxon>
    </lineage>
</organism>
<evidence type="ECO:0008006" key="4">
    <source>
        <dbReference type="Google" id="ProtNLM"/>
    </source>
</evidence>
<dbReference type="NCBIfam" id="NF045516">
    <property type="entry name" value="GlpR"/>
    <property type="match status" value="1"/>
</dbReference>
<keyword evidence="3" id="KW-1185">Reference proteome</keyword>
<keyword evidence="1" id="KW-1133">Transmembrane helix</keyword>
<evidence type="ECO:0000313" key="3">
    <source>
        <dbReference type="Proteomes" id="UP000427071"/>
    </source>
</evidence>
<reference evidence="3" key="1">
    <citation type="submission" date="2019-11" db="EMBL/GenBank/DDBJ databases">
        <title>Complete genome sequence of Corynebacterium kalinowskii 1959, a novel Corynebacterium species isolated from soil of a small paddock in Vilsendorf, Germany.</title>
        <authorList>
            <person name="Schaffert L."/>
            <person name="Ruwe M."/>
            <person name="Milse J."/>
            <person name="Hanuschka K."/>
            <person name="Ortseifen V."/>
            <person name="Droste J."/>
            <person name="Brandt D."/>
            <person name="Schlueter L."/>
            <person name="Kutter Y."/>
            <person name="Vinke S."/>
            <person name="Viehoefer P."/>
            <person name="Jacob L."/>
            <person name="Luebke N.-C."/>
            <person name="Schulte-Berndt E."/>
            <person name="Hain C."/>
            <person name="Linder M."/>
            <person name="Schmidt P."/>
            <person name="Wollenschlaeger L."/>
            <person name="Luttermann T."/>
            <person name="Thieme E."/>
            <person name="Hassa J."/>
            <person name="Haak M."/>
            <person name="Wittchen M."/>
            <person name="Mentz A."/>
            <person name="Persicke M."/>
            <person name="Busche T."/>
            <person name="Ruckert C."/>
        </authorList>
    </citation>
    <scope>NUCLEOTIDE SEQUENCE [LARGE SCALE GENOMIC DNA]</scope>
    <source>
        <strain evidence="3">1959</strain>
    </source>
</reference>
<dbReference type="EMBL" id="CP046452">
    <property type="protein sequence ID" value="QGU02524.1"/>
    <property type="molecule type" value="Genomic_DNA"/>
</dbReference>
<feature type="transmembrane region" description="Helical" evidence="1">
    <location>
        <begin position="6"/>
        <end position="23"/>
    </location>
</feature>
<keyword evidence="1" id="KW-0472">Membrane</keyword>
<feature type="transmembrane region" description="Helical" evidence="1">
    <location>
        <begin position="270"/>
        <end position="290"/>
    </location>
</feature>
<dbReference type="KEGG" id="ckw:CKALI_08320"/>
<accession>A0A6B8VM66</accession>
<proteinExistence type="predicted"/>
<protein>
    <recommendedName>
        <fullName evidence="4">DUF3329 domain-containing protein</fullName>
    </recommendedName>
</protein>
<feature type="transmembrane region" description="Helical" evidence="1">
    <location>
        <begin position="247"/>
        <end position="264"/>
    </location>
</feature>
<gene>
    <name evidence="2" type="ORF">CKALI_08320</name>
</gene>
<dbReference type="AlphaFoldDB" id="A0A6B8VM66"/>
<dbReference type="RefSeq" id="WP_156192847.1">
    <property type="nucleotide sequence ID" value="NZ_CP046452.1"/>
</dbReference>
<name>A0A6B8VM66_9CORY</name>
<evidence type="ECO:0000256" key="1">
    <source>
        <dbReference type="SAM" id="Phobius"/>
    </source>
</evidence>